<sequence>MSGTDVNEVHLVGRVTAVGEVTELPSGDLVHSLRVTVRRVGRGNGRTVVDAVDVACWSAATRRVAGRLVVQDRVEVTGALRRRFFRTGGGAASRYEVEAHRIRRAPSTGGPSG</sequence>
<keyword evidence="4" id="KW-1185">Reference proteome</keyword>
<protein>
    <submittedName>
        <fullName evidence="3">Single-stranded DNA-binding protein</fullName>
    </submittedName>
</protein>
<gene>
    <name evidence="3" type="ORF">KC207_03380</name>
</gene>
<evidence type="ECO:0000313" key="4">
    <source>
        <dbReference type="Proteomes" id="UP000677016"/>
    </source>
</evidence>
<dbReference type="InterPro" id="IPR000424">
    <property type="entry name" value="Primosome_PriB/ssb"/>
</dbReference>
<reference evidence="3" key="1">
    <citation type="submission" date="2021-04" db="EMBL/GenBank/DDBJ databases">
        <title>Phycicoccus avicenniae sp. nov., a novel endophytic actinomycetes isolated from branch of Avicennia mariana.</title>
        <authorList>
            <person name="Tuo L."/>
        </authorList>
    </citation>
    <scope>NUCLEOTIDE SEQUENCE</scope>
    <source>
        <strain evidence="3">BSK3Z-2</strain>
    </source>
</reference>
<name>A0A941D7P5_9MICO</name>
<dbReference type="GO" id="GO:0003697">
    <property type="term" value="F:single-stranded DNA binding"/>
    <property type="evidence" value="ECO:0007669"/>
    <property type="project" value="InterPro"/>
</dbReference>
<dbReference type="RefSeq" id="WP_211601482.1">
    <property type="nucleotide sequence ID" value="NZ_JAGSNF010000003.1"/>
</dbReference>
<comment type="caution">
    <text evidence="3">The sequence shown here is derived from an EMBL/GenBank/DDBJ whole genome shotgun (WGS) entry which is preliminary data.</text>
</comment>
<dbReference type="InterPro" id="IPR012340">
    <property type="entry name" value="NA-bd_OB-fold"/>
</dbReference>
<evidence type="ECO:0000256" key="2">
    <source>
        <dbReference type="PROSITE-ProRule" id="PRU00252"/>
    </source>
</evidence>
<dbReference type="Pfam" id="PF00436">
    <property type="entry name" value="SSB"/>
    <property type="match status" value="1"/>
</dbReference>
<evidence type="ECO:0000313" key="3">
    <source>
        <dbReference type="EMBL" id="MBR7742335.1"/>
    </source>
</evidence>
<proteinExistence type="predicted"/>
<dbReference type="Proteomes" id="UP000677016">
    <property type="component" value="Unassembled WGS sequence"/>
</dbReference>
<accession>A0A941D7P5</accession>
<dbReference type="PROSITE" id="PS50935">
    <property type="entry name" value="SSB"/>
    <property type="match status" value="1"/>
</dbReference>
<organism evidence="3 4">
    <name type="scientific">Phycicoccus avicenniae</name>
    <dbReference type="NCBI Taxonomy" id="2828860"/>
    <lineage>
        <taxon>Bacteria</taxon>
        <taxon>Bacillati</taxon>
        <taxon>Actinomycetota</taxon>
        <taxon>Actinomycetes</taxon>
        <taxon>Micrococcales</taxon>
        <taxon>Intrasporangiaceae</taxon>
        <taxon>Phycicoccus</taxon>
    </lineage>
</organism>
<dbReference type="Gene3D" id="2.40.50.140">
    <property type="entry name" value="Nucleic acid-binding proteins"/>
    <property type="match status" value="1"/>
</dbReference>
<evidence type="ECO:0000256" key="1">
    <source>
        <dbReference type="ARBA" id="ARBA00023125"/>
    </source>
</evidence>
<dbReference type="AlphaFoldDB" id="A0A941D7P5"/>
<keyword evidence="1 2" id="KW-0238">DNA-binding</keyword>
<dbReference type="SUPFAM" id="SSF50249">
    <property type="entry name" value="Nucleic acid-binding proteins"/>
    <property type="match status" value="1"/>
</dbReference>
<dbReference type="EMBL" id="JAGSNF010000003">
    <property type="protein sequence ID" value="MBR7742335.1"/>
    <property type="molecule type" value="Genomic_DNA"/>
</dbReference>